<evidence type="ECO:0000313" key="9">
    <source>
        <dbReference type="Proteomes" id="UP001254257"/>
    </source>
</evidence>
<dbReference type="SUPFAM" id="SSF52402">
    <property type="entry name" value="Adenine nucleotide alpha hydrolases-like"/>
    <property type="match status" value="1"/>
</dbReference>
<dbReference type="EMBL" id="JAWDID010000008">
    <property type="protein sequence ID" value="MDU0339745.1"/>
    <property type="molecule type" value="Genomic_DNA"/>
</dbReference>
<dbReference type="InterPro" id="IPR014729">
    <property type="entry name" value="Rossmann-like_a/b/a_fold"/>
</dbReference>
<dbReference type="InterPro" id="IPR011063">
    <property type="entry name" value="TilS/TtcA_N"/>
</dbReference>
<reference evidence="8 9" key="1">
    <citation type="submission" date="2023-09" db="EMBL/GenBank/DDBJ databases">
        <title>Whole genome shotgun sequencing (WGS) of Bosea sp. ZW T0_25, isolated from stored onions (Allium cepa).</title>
        <authorList>
            <person name="Stoll D.A."/>
            <person name="Huch M."/>
        </authorList>
    </citation>
    <scope>NUCLEOTIDE SEQUENCE [LARGE SCALE GENOMIC DNA]</scope>
    <source>
        <strain evidence="8 9">ZW T0_25</strain>
    </source>
</reference>
<organism evidence="8 9">
    <name type="scientific">Bosea rubneri</name>
    <dbReference type="NCBI Taxonomy" id="3075434"/>
    <lineage>
        <taxon>Bacteria</taxon>
        <taxon>Pseudomonadati</taxon>
        <taxon>Pseudomonadota</taxon>
        <taxon>Alphaproteobacteria</taxon>
        <taxon>Hyphomicrobiales</taxon>
        <taxon>Boseaceae</taxon>
        <taxon>Bosea</taxon>
    </lineage>
</organism>
<dbReference type="PANTHER" id="PTHR43033">
    <property type="entry name" value="TRNA(ILE)-LYSIDINE SYNTHASE-RELATED"/>
    <property type="match status" value="1"/>
</dbReference>
<keyword evidence="2 6" id="KW-0819">tRNA processing</keyword>
<name>A0ABU3S4N1_9HYPH</name>
<dbReference type="PANTHER" id="PTHR43033:SF1">
    <property type="entry name" value="TRNA(ILE)-LYSIDINE SYNTHASE-RELATED"/>
    <property type="match status" value="1"/>
</dbReference>
<evidence type="ECO:0000256" key="4">
    <source>
        <dbReference type="ARBA" id="ARBA00022840"/>
    </source>
</evidence>
<proteinExistence type="inferred from homology"/>
<dbReference type="GO" id="GO:0032267">
    <property type="term" value="F:tRNA(Ile)-lysidine synthase activity"/>
    <property type="evidence" value="ECO:0007669"/>
    <property type="project" value="UniProtKB-EC"/>
</dbReference>
<evidence type="ECO:0000256" key="5">
    <source>
        <dbReference type="ARBA" id="ARBA00048539"/>
    </source>
</evidence>
<comment type="catalytic activity">
    <reaction evidence="5 6">
        <text>cytidine(34) in tRNA(Ile2) + L-lysine + ATP = lysidine(34) in tRNA(Ile2) + AMP + diphosphate + H(+)</text>
        <dbReference type="Rhea" id="RHEA:43744"/>
        <dbReference type="Rhea" id="RHEA-COMP:10625"/>
        <dbReference type="Rhea" id="RHEA-COMP:10670"/>
        <dbReference type="ChEBI" id="CHEBI:15378"/>
        <dbReference type="ChEBI" id="CHEBI:30616"/>
        <dbReference type="ChEBI" id="CHEBI:32551"/>
        <dbReference type="ChEBI" id="CHEBI:33019"/>
        <dbReference type="ChEBI" id="CHEBI:82748"/>
        <dbReference type="ChEBI" id="CHEBI:83665"/>
        <dbReference type="ChEBI" id="CHEBI:456215"/>
        <dbReference type="EC" id="6.3.4.19"/>
    </reaction>
</comment>
<keyword evidence="1 6" id="KW-0436">Ligase</keyword>
<dbReference type="Proteomes" id="UP001254257">
    <property type="component" value="Unassembled WGS sequence"/>
</dbReference>
<comment type="domain">
    <text evidence="6">The N-terminal region contains the highly conserved SGGXDS motif, predicted to be a P-loop motif involved in ATP binding.</text>
</comment>
<comment type="caution">
    <text evidence="8">The sequence shown here is derived from an EMBL/GenBank/DDBJ whole genome shotgun (WGS) entry which is preliminary data.</text>
</comment>
<evidence type="ECO:0000259" key="7">
    <source>
        <dbReference type="Pfam" id="PF01171"/>
    </source>
</evidence>
<gene>
    <name evidence="6 8" type="primary">tilS</name>
    <name evidence="8" type="ORF">RKE40_07625</name>
</gene>
<comment type="similarity">
    <text evidence="6">Belongs to the tRNA(Ile)-lysidine synthase family.</text>
</comment>
<keyword evidence="4 6" id="KW-0067">ATP-binding</keyword>
<sequence>MSAATHAGAEPAPLCEAEAEALFAPLAAEERLLVAVSGGPDSVALLALLTVWARACAGRPAIYAATVDHGLRPEAAAEAAAVGLLCRDLDVPHVVLRWEGEKPRSGLQEQARLARYELLAGQARALGGAVIVTAHTLDDQAETLLIRMAKGSGPAGLAGMRARTFRHGVPLARPLLGVAKARLVATCLARGLDHASDPSNEDPRFTRVRWRALMPQLSEEGLTSARLALLASRLARAEQALEQRAAGLLPALSTRGDDGLRLDFVGLCREPDEIVIRVLARALAASQPEAEMRLERLENCALALAEAARGGEPLRRTLGGCVLRLTGDGALTVAREPPRRRGVHPEGE</sequence>
<feature type="binding site" evidence="6">
    <location>
        <begin position="37"/>
        <end position="42"/>
    </location>
    <ligand>
        <name>ATP</name>
        <dbReference type="ChEBI" id="CHEBI:30616"/>
    </ligand>
</feature>
<dbReference type="CDD" id="cd01992">
    <property type="entry name" value="TilS_N"/>
    <property type="match status" value="1"/>
</dbReference>
<comment type="function">
    <text evidence="6">Ligates lysine onto the cytidine present at position 34 of the AUA codon-specific tRNA(Ile) that contains the anticodon CAU, in an ATP-dependent manner. Cytidine is converted to lysidine, thus changing the amino acid specificity of the tRNA from methionine to isoleucine.</text>
</comment>
<dbReference type="Gene3D" id="3.40.50.620">
    <property type="entry name" value="HUPs"/>
    <property type="match status" value="1"/>
</dbReference>
<evidence type="ECO:0000256" key="2">
    <source>
        <dbReference type="ARBA" id="ARBA00022694"/>
    </source>
</evidence>
<dbReference type="HAMAP" id="MF_01161">
    <property type="entry name" value="tRNA_Ile_lys_synt"/>
    <property type="match status" value="1"/>
</dbReference>
<comment type="subcellular location">
    <subcellularLocation>
        <location evidence="6">Cytoplasm</location>
    </subcellularLocation>
</comment>
<keyword evidence="3 6" id="KW-0547">Nucleotide-binding</keyword>
<evidence type="ECO:0000313" key="8">
    <source>
        <dbReference type="EMBL" id="MDU0339745.1"/>
    </source>
</evidence>
<dbReference type="InterPro" id="IPR012795">
    <property type="entry name" value="tRNA_Ile_lys_synt_N"/>
</dbReference>
<protein>
    <recommendedName>
        <fullName evidence="6">tRNA(Ile)-lysidine synthase</fullName>
        <ecNumber evidence="6">6.3.4.19</ecNumber>
    </recommendedName>
    <alternativeName>
        <fullName evidence="6">tRNA(Ile)-2-lysyl-cytidine synthase</fullName>
    </alternativeName>
    <alternativeName>
        <fullName evidence="6">tRNA(Ile)-lysidine synthetase</fullName>
    </alternativeName>
</protein>
<evidence type="ECO:0000256" key="6">
    <source>
        <dbReference type="HAMAP-Rule" id="MF_01161"/>
    </source>
</evidence>
<dbReference type="InterPro" id="IPR012094">
    <property type="entry name" value="tRNA_Ile_lys_synt"/>
</dbReference>
<dbReference type="EC" id="6.3.4.19" evidence="6"/>
<feature type="domain" description="tRNA(Ile)-lysidine/2-thiocytidine synthase N-terminal" evidence="7">
    <location>
        <begin position="32"/>
        <end position="211"/>
    </location>
</feature>
<keyword evidence="9" id="KW-1185">Reference proteome</keyword>
<evidence type="ECO:0000256" key="3">
    <source>
        <dbReference type="ARBA" id="ARBA00022741"/>
    </source>
</evidence>
<dbReference type="NCBIfam" id="TIGR02432">
    <property type="entry name" value="lysidine_TilS_N"/>
    <property type="match status" value="1"/>
</dbReference>
<dbReference type="Pfam" id="PF01171">
    <property type="entry name" value="ATP_bind_3"/>
    <property type="match status" value="1"/>
</dbReference>
<keyword evidence="6" id="KW-0963">Cytoplasm</keyword>
<evidence type="ECO:0000256" key="1">
    <source>
        <dbReference type="ARBA" id="ARBA00022598"/>
    </source>
</evidence>
<dbReference type="RefSeq" id="WP_316017634.1">
    <property type="nucleotide sequence ID" value="NZ_JAWDID010000008.1"/>
</dbReference>
<accession>A0ABU3S4N1</accession>